<dbReference type="AlphaFoldDB" id="A0A635RBK9"/>
<gene>
    <name evidence="1" type="ORF">CB695_22515</name>
</gene>
<dbReference type="EMBL" id="AAMIYH010000027">
    <property type="protein sequence ID" value="EDH8304241.1"/>
    <property type="molecule type" value="Genomic_DNA"/>
</dbReference>
<organism evidence="1">
    <name type="scientific">Salmonella enterica subsp. enterica serovar Chester</name>
    <dbReference type="NCBI Taxonomy" id="149386"/>
    <lineage>
        <taxon>Bacteria</taxon>
        <taxon>Pseudomonadati</taxon>
        <taxon>Pseudomonadota</taxon>
        <taxon>Gammaproteobacteria</taxon>
        <taxon>Enterobacterales</taxon>
        <taxon>Enterobacteriaceae</taxon>
        <taxon>Salmonella</taxon>
    </lineage>
</organism>
<accession>A0A635RBK9</accession>
<proteinExistence type="predicted"/>
<comment type="caution">
    <text evidence="1">The sequence shown here is derived from an EMBL/GenBank/DDBJ whole genome shotgun (WGS) entry which is preliminary data.</text>
</comment>
<sequence>MMRLSYIKRRLLLKAQLYANGKVKNWLCGERVQRIVSEGDWYTEIVVSPNGELINVTIRDVLVKIGRAGGLLFESETTKVVAKQLKEGRVIFNVTAQKYYDHLFECQRALDRMTREMRRMHITEITIGV</sequence>
<protein>
    <submittedName>
        <fullName evidence="1">Uncharacterized protein</fullName>
    </submittedName>
</protein>
<evidence type="ECO:0000313" key="1">
    <source>
        <dbReference type="EMBL" id="EDH8304241.1"/>
    </source>
</evidence>
<reference evidence="1" key="1">
    <citation type="submission" date="2018-07" db="EMBL/GenBank/DDBJ databases">
        <authorList>
            <person name="Ashton P.M."/>
            <person name="Dallman T."/>
            <person name="Nair S."/>
            <person name="De Pinna E."/>
            <person name="Peters T."/>
            <person name="Grant K."/>
        </authorList>
    </citation>
    <scope>NUCLEOTIDE SEQUENCE</scope>
    <source>
        <strain evidence="1">368335</strain>
    </source>
</reference>
<name>A0A635RBK9_SALET</name>